<proteinExistence type="predicted"/>
<dbReference type="Proteomes" id="UP001501867">
    <property type="component" value="Unassembled WGS sequence"/>
</dbReference>
<protein>
    <submittedName>
        <fullName evidence="2">Uncharacterized protein</fullName>
    </submittedName>
</protein>
<evidence type="ECO:0000256" key="1">
    <source>
        <dbReference type="SAM" id="MobiDB-lite"/>
    </source>
</evidence>
<reference evidence="3" key="1">
    <citation type="journal article" date="2019" name="Int. J. Syst. Evol. Microbiol.">
        <title>The Global Catalogue of Microorganisms (GCM) 10K type strain sequencing project: providing services to taxonomists for standard genome sequencing and annotation.</title>
        <authorList>
            <consortium name="The Broad Institute Genomics Platform"/>
            <consortium name="The Broad Institute Genome Sequencing Center for Infectious Disease"/>
            <person name="Wu L."/>
            <person name="Ma J."/>
        </authorList>
    </citation>
    <scope>NUCLEOTIDE SEQUENCE [LARGE SCALE GENOMIC DNA]</scope>
    <source>
        <strain evidence="3">JCM 4505</strain>
    </source>
</reference>
<dbReference type="EMBL" id="BAAABV010000005">
    <property type="protein sequence ID" value="GAA0270372.1"/>
    <property type="molecule type" value="Genomic_DNA"/>
</dbReference>
<keyword evidence="3" id="KW-1185">Reference proteome</keyword>
<gene>
    <name evidence="2" type="ORF">GCM10010302_04930</name>
</gene>
<feature type="region of interest" description="Disordered" evidence="1">
    <location>
        <begin position="1"/>
        <end position="21"/>
    </location>
</feature>
<name>A0ABP3EMQ6_9ACTN</name>
<sequence>MKQSEEPEPREIVPGSGIDVRGHRVPPLPYACADQAWTLCPQANPDTD</sequence>
<feature type="compositionally biased region" description="Basic and acidic residues" evidence="1">
    <location>
        <begin position="1"/>
        <end position="11"/>
    </location>
</feature>
<comment type="caution">
    <text evidence="2">The sequence shown here is derived from an EMBL/GenBank/DDBJ whole genome shotgun (WGS) entry which is preliminary data.</text>
</comment>
<evidence type="ECO:0000313" key="3">
    <source>
        <dbReference type="Proteomes" id="UP001501867"/>
    </source>
</evidence>
<organism evidence="2 3">
    <name type="scientific">Streptomyces polychromogenes</name>
    <dbReference type="NCBI Taxonomy" id="67342"/>
    <lineage>
        <taxon>Bacteria</taxon>
        <taxon>Bacillati</taxon>
        <taxon>Actinomycetota</taxon>
        <taxon>Actinomycetes</taxon>
        <taxon>Kitasatosporales</taxon>
        <taxon>Streptomycetaceae</taxon>
        <taxon>Streptomyces</taxon>
    </lineage>
</organism>
<accession>A0ABP3EMQ6</accession>
<evidence type="ECO:0000313" key="2">
    <source>
        <dbReference type="EMBL" id="GAA0270372.1"/>
    </source>
</evidence>